<keyword evidence="1" id="KW-0238">DNA-binding</keyword>
<proteinExistence type="predicted"/>
<gene>
    <name evidence="3" type="ORF">C7378_3297</name>
</gene>
<feature type="domain" description="HTH cro/C1-type" evidence="2">
    <location>
        <begin position="20"/>
        <end position="73"/>
    </location>
</feature>
<dbReference type="Gene3D" id="1.10.260.40">
    <property type="entry name" value="lambda repressor-like DNA-binding domains"/>
    <property type="match status" value="1"/>
</dbReference>
<evidence type="ECO:0000313" key="3">
    <source>
        <dbReference type="EMBL" id="TCK70907.1"/>
    </source>
</evidence>
<dbReference type="NCBIfam" id="TIGR02607">
    <property type="entry name" value="antidote_HigA"/>
    <property type="match status" value="1"/>
</dbReference>
<sequence>MIVEVMERTPAEVFPPGEFIREEIEARGWSQVELAEILGRPPRLVSELIAGKRAITPETAKGLGEAFNTGAQFWMNLESSYRLAQVKQDGSNSVSRRAKLYEKAPVKEMMRRYWIQPTENIDVLEKSVLDFLHIKSLDEQPQLLPHAARKSTSYAEHSPAEQAWLFRARQLAQAVDVKPFSEMGFASALARFKNMLRDPEDARQVPRVLADAGVRFLVVETLPQTRIDGACLWLNEKSPVIAVSLRFDRIDGFWHTVLHECAHVKYKDGLEDGGLLDTDLVGEGAGTVEEKPAIEKRADEFAADFSIQKSDLDNFILRVRPLFSKTKIQGLSARLNVHQGIVVGQLQHRKAIPYSHSREMLAKVRHIVTEAALTDGFGSFLTTAV</sequence>
<comment type="caution">
    <text evidence="3">The sequence shown here is derived from an EMBL/GenBank/DDBJ whole genome shotgun (WGS) entry which is preliminary data.</text>
</comment>
<evidence type="ECO:0000313" key="4">
    <source>
        <dbReference type="Proteomes" id="UP000295210"/>
    </source>
</evidence>
<dbReference type="SMART" id="SM00530">
    <property type="entry name" value="HTH_XRE"/>
    <property type="match status" value="1"/>
</dbReference>
<dbReference type="Proteomes" id="UP000295210">
    <property type="component" value="Unassembled WGS sequence"/>
</dbReference>
<dbReference type="Pfam" id="PF01381">
    <property type="entry name" value="HTH_3"/>
    <property type="match status" value="1"/>
</dbReference>
<accession>A0A4R1L1K9</accession>
<dbReference type="EMBL" id="SMGK01000006">
    <property type="protein sequence ID" value="TCK70907.1"/>
    <property type="molecule type" value="Genomic_DNA"/>
</dbReference>
<keyword evidence="4" id="KW-1185">Reference proteome</keyword>
<reference evidence="3 4" key="1">
    <citation type="submission" date="2019-03" db="EMBL/GenBank/DDBJ databases">
        <title>Genomic Encyclopedia of Type Strains, Phase IV (KMG-IV): sequencing the most valuable type-strain genomes for metagenomic binning, comparative biology and taxonomic classification.</title>
        <authorList>
            <person name="Goeker M."/>
        </authorList>
    </citation>
    <scope>NUCLEOTIDE SEQUENCE [LARGE SCALE GENOMIC DNA]</scope>
    <source>
        <strain evidence="3 4">DSM 103428</strain>
    </source>
</reference>
<name>A0A4R1L1K9_9BACT</name>
<dbReference type="InterPro" id="IPR001387">
    <property type="entry name" value="Cro/C1-type_HTH"/>
</dbReference>
<dbReference type="AlphaFoldDB" id="A0A4R1L1K9"/>
<dbReference type="InterPro" id="IPR010982">
    <property type="entry name" value="Lambda_DNA-bd_dom_sf"/>
</dbReference>
<dbReference type="CDD" id="cd00093">
    <property type="entry name" value="HTH_XRE"/>
    <property type="match status" value="1"/>
</dbReference>
<dbReference type="PROSITE" id="PS50943">
    <property type="entry name" value="HTH_CROC1"/>
    <property type="match status" value="1"/>
</dbReference>
<dbReference type="RefSeq" id="WP_243648313.1">
    <property type="nucleotide sequence ID" value="NZ_SMGK01000006.1"/>
</dbReference>
<evidence type="ECO:0000259" key="2">
    <source>
        <dbReference type="PROSITE" id="PS50943"/>
    </source>
</evidence>
<evidence type="ECO:0000256" key="1">
    <source>
        <dbReference type="ARBA" id="ARBA00023125"/>
    </source>
</evidence>
<dbReference type="InterPro" id="IPR013430">
    <property type="entry name" value="Toxin_antidote_HigA"/>
</dbReference>
<dbReference type="PANTHER" id="PTHR36924:SF1">
    <property type="entry name" value="ANTITOXIN HIGA-1"/>
    <property type="match status" value="1"/>
</dbReference>
<protein>
    <submittedName>
        <fullName evidence="3">HTH-type transcriptional regulator/antitoxin HigA</fullName>
    </submittedName>
</protein>
<dbReference type="SUPFAM" id="SSF47413">
    <property type="entry name" value="lambda repressor-like DNA-binding domains"/>
    <property type="match status" value="1"/>
</dbReference>
<dbReference type="GO" id="GO:0003677">
    <property type="term" value="F:DNA binding"/>
    <property type="evidence" value="ECO:0007669"/>
    <property type="project" value="UniProtKB-KW"/>
</dbReference>
<dbReference type="PANTHER" id="PTHR36924">
    <property type="entry name" value="ANTITOXIN HIGA-1"/>
    <property type="match status" value="1"/>
</dbReference>
<organism evidence="3 4">
    <name type="scientific">Acidipila rosea</name>
    <dbReference type="NCBI Taxonomy" id="768535"/>
    <lineage>
        <taxon>Bacteria</taxon>
        <taxon>Pseudomonadati</taxon>
        <taxon>Acidobacteriota</taxon>
        <taxon>Terriglobia</taxon>
        <taxon>Terriglobales</taxon>
        <taxon>Acidobacteriaceae</taxon>
        <taxon>Acidipila</taxon>
    </lineage>
</organism>